<accession>A0ABS3GUY7</accession>
<dbReference type="RefSeq" id="WP_207110924.1">
    <property type="nucleotide sequence ID" value="NZ_JAFLWD010000001.1"/>
</dbReference>
<comment type="caution">
    <text evidence="2">The sequence shown here is derived from an EMBL/GenBank/DDBJ whole genome shotgun (WGS) entry which is preliminary data.</text>
</comment>
<evidence type="ECO:0000313" key="3">
    <source>
        <dbReference type="Proteomes" id="UP000664632"/>
    </source>
</evidence>
<name>A0ABS3GUY7_9ENTE</name>
<dbReference type="EMBL" id="JAFLWD010000001">
    <property type="protein sequence ID" value="MBO0438809.1"/>
    <property type="molecule type" value="Genomic_DNA"/>
</dbReference>
<keyword evidence="1" id="KW-0472">Membrane</keyword>
<keyword evidence="1" id="KW-0812">Transmembrane</keyword>
<evidence type="ECO:0000256" key="1">
    <source>
        <dbReference type="SAM" id="Phobius"/>
    </source>
</evidence>
<protein>
    <submittedName>
        <fullName evidence="2">Uncharacterized protein</fullName>
    </submittedName>
</protein>
<reference evidence="2 3" key="1">
    <citation type="submission" date="2021-03" db="EMBL/GenBank/DDBJ databases">
        <title>Enterococcal diversity collection.</title>
        <authorList>
            <person name="Gilmore M.S."/>
            <person name="Schwartzman J."/>
            <person name="Van Tyne D."/>
            <person name="Martin M."/>
            <person name="Earl A.M."/>
            <person name="Manson A.L."/>
            <person name="Straub T."/>
            <person name="Salamzade R."/>
            <person name="Saavedra J."/>
            <person name="Lebreton F."/>
            <person name="Prichula J."/>
            <person name="Schaufler K."/>
            <person name="Gaca A."/>
            <person name="Sgardioli B."/>
            <person name="Wagenaar J."/>
            <person name="Strong T."/>
        </authorList>
    </citation>
    <scope>NUCLEOTIDE SEQUENCE [LARGE SCALE GENOMIC DNA]</scope>
    <source>
        <strain evidence="2 3">DIV0869a</strain>
    </source>
</reference>
<keyword evidence="1" id="KW-1133">Transmembrane helix</keyword>
<keyword evidence="3" id="KW-1185">Reference proteome</keyword>
<organism evidence="2 3">
    <name type="scientific">Candidatus Enterococcus ikei</name>
    <dbReference type="NCBI Taxonomy" id="2815326"/>
    <lineage>
        <taxon>Bacteria</taxon>
        <taxon>Bacillati</taxon>
        <taxon>Bacillota</taxon>
        <taxon>Bacilli</taxon>
        <taxon>Lactobacillales</taxon>
        <taxon>Enterococcaceae</taxon>
        <taxon>Enterococcus</taxon>
    </lineage>
</organism>
<feature type="transmembrane region" description="Helical" evidence="1">
    <location>
        <begin position="69"/>
        <end position="89"/>
    </location>
</feature>
<dbReference type="Proteomes" id="UP000664632">
    <property type="component" value="Unassembled WGS sequence"/>
</dbReference>
<gene>
    <name evidence="2" type="ORF">JZO69_00335</name>
</gene>
<proteinExistence type="predicted"/>
<feature type="transmembrane region" description="Helical" evidence="1">
    <location>
        <begin position="6"/>
        <end position="30"/>
    </location>
</feature>
<sequence>MTILDWFFIVSLSLASIGILFAGISFFLMIQTNKALKKVKRTKVKKKKSKQKRRKIRELTKKSKKERTFGIVLSLLFLLSALSAGYSLYYQSMHLSPKDSKAVIQGYYLLDNLENELKEAKTTENDVKAGKNIKLLASQLSSYGIYKATIRNTKQGQKVLNKYYKSMKELGINVSSQSDDFFKDETLSNEFEADLAAVKQNQKSVVSYFKINEKALVNKK</sequence>
<evidence type="ECO:0000313" key="2">
    <source>
        <dbReference type="EMBL" id="MBO0438809.1"/>
    </source>
</evidence>